<dbReference type="EMBL" id="SMOL01000231">
    <property type="protein sequence ID" value="KAB2621666.1"/>
    <property type="molecule type" value="Genomic_DNA"/>
</dbReference>
<reference evidence="2" key="2">
    <citation type="submission" date="2019-10" db="EMBL/GenBank/DDBJ databases">
        <title>A de novo genome assembly of a pear dwarfing rootstock.</title>
        <authorList>
            <person name="Wang F."/>
            <person name="Wang J."/>
            <person name="Li S."/>
            <person name="Zhang Y."/>
            <person name="Fang M."/>
            <person name="Ma L."/>
            <person name="Zhao Y."/>
            <person name="Jiang S."/>
        </authorList>
    </citation>
    <scope>NUCLEOTIDE SEQUENCE [LARGE SCALE GENOMIC DNA]</scope>
</reference>
<dbReference type="PANTHER" id="PTHR37763:SF1">
    <property type="entry name" value="EXOSOME COMPLEX EXONUCLEASE"/>
    <property type="match status" value="1"/>
</dbReference>
<accession>A0A5N5H1C4</accession>
<name>A0A5N5H1C4_9ROSA</name>
<reference evidence="1 2" key="3">
    <citation type="submission" date="2019-11" db="EMBL/GenBank/DDBJ databases">
        <title>A de novo genome assembly of a pear dwarfing rootstock.</title>
        <authorList>
            <person name="Wang F."/>
            <person name="Wang J."/>
            <person name="Li S."/>
            <person name="Zhang Y."/>
            <person name="Fang M."/>
            <person name="Ma L."/>
            <person name="Zhao Y."/>
            <person name="Jiang S."/>
        </authorList>
    </citation>
    <scope>NUCLEOTIDE SEQUENCE [LARGE SCALE GENOMIC DNA]</scope>
    <source>
        <strain evidence="1">S2</strain>
        <tissue evidence="1">Leaf</tissue>
    </source>
</reference>
<evidence type="ECO:0000313" key="2">
    <source>
        <dbReference type="Proteomes" id="UP000327157"/>
    </source>
</evidence>
<proteinExistence type="predicted"/>
<protein>
    <submittedName>
        <fullName evidence="1">Uncharacterized protein</fullName>
    </submittedName>
</protein>
<gene>
    <name evidence="1" type="ORF">D8674_023848</name>
</gene>
<reference evidence="1 2" key="1">
    <citation type="submission" date="2019-09" db="EMBL/GenBank/DDBJ databases">
        <authorList>
            <person name="Ou C."/>
        </authorList>
    </citation>
    <scope>NUCLEOTIDE SEQUENCE [LARGE SCALE GENOMIC DNA]</scope>
    <source>
        <strain evidence="1">S2</strain>
        <tissue evidence="1">Leaf</tissue>
    </source>
</reference>
<dbReference type="AlphaFoldDB" id="A0A5N5H1C4"/>
<dbReference type="OrthoDB" id="770241at2759"/>
<keyword evidence="2" id="KW-1185">Reference proteome</keyword>
<evidence type="ECO:0000313" key="1">
    <source>
        <dbReference type="EMBL" id="KAB2621666.1"/>
    </source>
</evidence>
<sequence length="167" mass="19011">MGQQIVSSCLKFLADTSTSVSYEHDSSSWTRLPPAKVTDSSGLQKWEEVLEMFNDLIDWLKNEMELLVSVAKLEVMKEGLSQVKDVLTDRSIGHKEVRHQESLVQKKLTKTLGHSSQCSFTLLLYYLYGHVRDIEVDVRGGVYRRGSENDFCLCMGRIVTSDEEDMV</sequence>
<comment type="caution">
    <text evidence="1">The sequence shown here is derived from an EMBL/GenBank/DDBJ whole genome shotgun (WGS) entry which is preliminary data.</text>
</comment>
<organism evidence="1 2">
    <name type="scientific">Pyrus ussuriensis x Pyrus communis</name>
    <dbReference type="NCBI Taxonomy" id="2448454"/>
    <lineage>
        <taxon>Eukaryota</taxon>
        <taxon>Viridiplantae</taxon>
        <taxon>Streptophyta</taxon>
        <taxon>Embryophyta</taxon>
        <taxon>Tracheophyta</taxon>
        <taxon>Spermatophyta</taxon>
        <taxon>Magnoliopsida</taxon>
        <taxon>eudicotyledons</taxon>
        <taxon>Gunneridae</taxon>
        <taxon>Pentapetalae</taxon>
        <taxon>rosids</taxon>
        <taxon>fabids</taxon>
        <taxon>Rosales</taxon>
        <taxon>Rosaceae</taxon>
        <taxon>Amygdaloideae</taxon>
        <taxon>Maleae</taxon>
        <taxon>Pyrus</taxon>
    </lineage>
</organism>
<dbReference type="PANTHER" id="PTHR37763">
    <property type="entry name" value="EXOSOME COMPLEX EXONUCLEASE"/>
    <property type="match status" value="1"/>
</dbReference>
<dbReference type="Proteomes" id="UP000327157">
    <property type="component" value="Chromosome 4"/>
</dbReference>